<dbReference type="InterPro" id="IPR050275">
    <property type="entry name" value="PGM_Phosphatase"/>
</dbReference>
<dbReference type="PANTHER" id="PTHR48100:SF1">
    <property type="entry name" value="HISTIDINE PHOSPHATASE FAMILY PROTEIN-RELATED"/>
    <property type="match status" value="1"/>
</dbReference>
<feature type="binding site" evidence="4">
    <location>
        <begin position="12"/>
        <end position="19"/>
    </location>
    <ligand>
        <name>substrate</name>
    </ligand>
</feature>
<sequence length="197" mass="22270">MEKQKTCFYLARHGETQWNKIRRLQGRLDSSLTVAGKNQATQIVESLSRAEIELIVSSPLGRAKSTAELCRSKISVELKIHDLLVERHFGDWQSSYFDDLSDKEHFEQVFFQVTEHAPPRGESGLECGSRIQQALSDIAQSHSESKILVVTHGDAIRCFMATLAQDSHCDAYSQYGNGKIFPINYCHQFERFTSVGS</sequence>
<accession>A0A545UJH9</accession>
<keyword evidence="1" id="KW-0324">Glycolysis</keyword>
<evidence type="ECO:0000313" key="6">
    <source>
        <dbReference type="Proteomes" id="UP000315439"/>
    </source>
</evidence>
<comment type="caution">
    <text evidence="5">The sequence shown here is derived from an EMBL/GenBank/DDBJ whole genome shotgun (WGS) entry which is preliminary data.</text>
</comment>
<dbReference type="CDD" id="cd07067">
    <property type="entry name" value="HP_PGM_like"/>
    <property type="match status" value="1"/>
</dbReference>
<dbReference type="RefSeq" id="WP_142891689.1">
    <property type="nucleotide sequence ID" value="NZ_ML660160.1"/>
</dbReference>
<keyword evidence="6" id="KW-1185">Reference proteome</keyword>
<dbReference type="SUPFAM" id="SSF53254">
    <property type="entry name" value="Phosphoglycerate mutase-like"/>
    <property type="match status" value="1"/>
</dbReference>
<evidence type="ECO:0000256" key="2">
    <source>
        <dbReference type="ARBA" id="ARBA00023235"/>
    </source>
</evidence>
<dbReference type="EMBL" id="VIKS01000001">
    <property type="protein sequence ID" value="TQV89625.1"/>
    <property type="molecule type" value="Genomic_DNA"/>
</dbReference>
<keyword evidence="2" id="KW-0413">Isomerase</keyword>
<gene>
    <name evidence="5" type="ORF">FLL46_01715</name>
</gene>
<dbReference type="GO" id="GO:0016791">
    <property type="term" value="F:phosphatase activity"/>
    <property type="evidence" value="ECO:0007669"/>
    <property type="project" value="TreeGrafter"/>
</dbReference>
<feature type="binding site" evidence="4">
    <location>
        <position position="62"/>
    </location>
    <ligand>
        <name>substrate</name>
    </ligand>
</feature>
<dbReference type="Gene3D" id="3.40.50.1240">
    <property type="entry name" value="Phosphoglycerate mutase-like"/>
    <property type="match status" value="1"/>
</dbReference>
<dbReference type="InterPro" id="IPR029033">
    <property type="entry name" value="His_PPase_superfam"/>
</dbReference>
<dbReference type="PROSITE" id="PS00175">
    <property type="entry name" value="PG_MUTASE"/>
    <property type="match status" value="1"/>
</dbReference>
<feature type="active site" description="Tele-phosphohistidine intermediate" evidence="3">
    <location>
        <position position="13"/>
    </location>
</feature>
<organism evidence="5 6">
    <name type="scientific">Aliikangiella coralliicola</name>
    <dbReference type="NCBI Taxonomy" id="2592383"/>
    <lineage>
        <taxon>Bacteria</taxon>
        <taxon>Pseudomonadati</taxon>
        <taxon>Pseudomonadota</taxon>
        <taxon>Gammaproteobacteria</taxon>
        <taxon>Oceanospirillales</taxon>
        <taxon>Pleioneaceae</taxon>
        <taxon>Aliikangiella</taxon>
    </lineage>
</organism>
<evidence type="ECO:0000313" key="5">
    <source>
        <dbReference type="EMBL" id="TQV89625.1"/>
    </source>
</evidence>
<dbReference type="SMART" id="SM00855">
    <property type="entry name" value="PGAM"/>
    <property type="match status" value="1"/>
</dbReference>
<dbReference type="Proteomes" id="UP000315439">
    <property type="component" value="Unassembled WGS sequence"/>
</dbReference>
<dbReference type="InterPro" id="IPR013078">
    <property type="entry name" value="His_Pase_superF_clade-1"/>
</dbReference>
<dbReference type="Pfam" id="PF00300">
    <property type="entry name" value="His_Phos_1"/>
    <property type="match status" value="1"/>
</dbReference>
<evidence type="ECO:0000256" key="1">
    <source>
        <dbReference type="ARBA" id="ARBA00023152"/>
    </source>
</evidence>
<name>A0A545UJH9_9GAMM</name>
<dbReference type="GO" id="GO:0005737">
    <property type="term" value="C:cytoplasm"/>
    <property type="evidence" value="ECO:0007669"/>
    <property type="project" value="TreeGrafter"/>
</dbReference>
<dbReference type="PANTHER" id="PTHR48100">
    <property type="entry name" value="BROAD-SPECIFICITY PHOSPHATASE YOR283W-RELATED"/>
    <property type="match status" value="1"/>
</dbReference>
<evidence type="ECO:0000256" key="3">
    <source>
        <dbReference type="PIRSR" id="PIRSR613078-1"/>
    </source>
</evidence>
<dbReference type="InterPro" id="IPR001345">
    <property type="entry name" value="PG/BPGM_mutase_AS"/>
</dbReference>
<evidence type="ECO:0000256" key="4">
    <source>
        <dbReference type="PIRSR" id="PIRSR613078-2"/>
    </source>
</evidence>
<feature type="active site" description="Proton donor/acceptor" evidence="3">
    <location>
        <position position="86"/>
    </location>
</feature>
<dbReference type="AlphaFoldDB" id="A0A545UJH9"/>
<protein>
    <submittedName>
        <fullName evidence="5">Histidine phosphatase family protein</fullName>
    </submittedName>
</protein>
<reference evidence="5 6" key="1">
    <citation type="submission" date="2019-07" db="EMBL/GenBank/DDBJ databases">
        <title>Draft genome for Aliikangiella sp. M105.</title>
        <authorList>
            <person name="Wang G."/>
        </authorList>
    </citation>
    <scope>NUCLEOTIDE SEQUENCE [LARGE SCALE GENOMIC DNA]</scope>
    <source>
        <strain evidence="5 6">M105</strain>
    </source>
</reference>
<dbReference type="PIRSF" id="PIRSF000709">
    <property type="entry name" value="6PFK_2-Ptase"/>
    <property type="match status" value="1"/>
</dbReference>
<proteinExistence type="predicted"/>
<dbReference type="OrthoDB" id="9781415at2"/>